<evidence type="ECO:0000256" key="3">
    <source>
        <dbReference type="RuleBase" id="RU004447"/>
    </source>
</evidence>
<dbReference type="InterPro" id="IPR050361">
    <property type="entry name" value="MPP/UQCRC_Complex"/>
</dbReference>
<comment type="caution">
    <text evidence="6">The sequence shown here is derived from an EMBL/GenBank/DDBJ whole genome shotgun (WGS) entry which is preliminary data.</text>
</comment>
<gene>
    <name evidence="6" type="ORF">F9K24_03850</name>
</gene>
<dbReference type="InterPro" id="IPR011765">
    <property type="entry name" value="Pept_M16_N"/>
</dbReference>
<proteinExistence type="inferred from homology"/>
<comment type="similarity">
    <text evidence="2 3">Belongs to the peptidase M16 family.</text>
</comment>
<organism evidence="6 7">
    <name type="scientific">Leptonema illini</name>
    <dbReference type="NCBI Taxonomy" id="183"/>
    <lineage>
        <taxon>Bacteria</taxon>
        <taxon>Pseudomonadati</taxon>
        <taxon>Spirochaetota</taxon>
        <taxon>Spirochaetia</taxon>
        <taxon>Leptospirales</taxon>
        <taxon>Leptospiraceae</taxon>
        <taxon>Leptonema</taxon>
    </lineage>
</organism>
<dbReference type="GO" id="GO:0006508">
    <property type="term" value="P:proteolysis"/>
    <property type="evidence" value="ECO:0007669"/>
    <property type="project" value="InterPro"/>
</dbReference>
<dbReference type="EMBL" id="WBUI01000002">
    <property type="protein sequence ID" value="KAB2934924.1"/>
    <property type="molecule type" value="Genomic_DNA"/>
</dbReference>
<accession>A0A833H4P6</accession>
<dbReference type="PANTHER" id="PTHR11851">
    <property type="entry name" value="METALLOPROTEASE"/>
    <property type="match status" value="1"/>
</dbReference>
<evidence type="ECO:0000259" key="4">
    <source>
        <dbReference type="Pfam" id="PF00675"/>
    </source>
</evidence>
<dbReference type="Pfam" id="PF00675">
    <property type="entry name" value="Peptidase_M16"/>
    <property type="match status" value="1"/>
</dbReference>
<dbReference type="InterPro" id="IPR007863">
    <property type="entry name" value="Peptidase_M16_C"/>
</dbReference>
<dbReference type="Proteomes" id="UP000460298">
    <property type="component" value="Unassembled WGS sequence"/>
</dbReference>
<dbReference type="GO" id="GO:0004222">
    <property type="term" value="F:metalloendopeptidase activity"/>
    <property type="evidence" value="ECO:0007669"/>
    <property type="project" value="InterPro"/>
</dbReference>
<protein>
    <submittedName>
        <fullName evidence="6">Insulinase family protein</fullName>
    </submittedName>
</protein>
<comment type="cofactor">
    <cofactor evidence="1">
        <name>Zn(2+)</name>
        <dbReference type="ChEBI" id="CHEBI:29105"/>
    </cofactor>
</comment>
<dbReference type="SUPFAM" id="SSF63411">
    <property type="entry name" value="LuxS/MPP-like metallohydrolase"/>
    <property type="match status" value="2"/>
</dbReference>
<evidence type="ECO:0000313" key="6">
    <source>
        <dbReference type="EMBL" id="KAB2934924.1"/>
    </source>
</evidence>
<evidence type="ECO:0000259" key="5">
    <source>
        <dbReference type="Pfam" id="PF05193"/>
    </source>
</evidence>
<dbReference type="Pfam" id="PF05193">
    <property type="entry name" value="Peptidase_M16_C"/>
    <property type="match status" value="1"/>
</dbReference>
<reference evidence="6 7" key="1">
    <citation type="submission" date="2019-10" db="EMBL/GenBank/DDBJ databases">
        <title>Extracellular Electron Transfer in a Candidatus Methanoperedens spp. Enrichment Culture.</title>
        <authorList>
            <person name="Berger S."/>
            <person name="Rangel Shaw D."/>
            <person name="Berben T."/>
            <person name="In 'T Zandt M."/>
            <person name="Frank J."/>
            <person name="Reimann J."/>
            <person name="Jetten M.S.M."/>
            <person name="Welte C.U."/>
        </authorList>
    </citation>
    <scope>NUCLEOTIDE SEQUENCE [LARGE SCALE GENOMIC DNA]</scope>
    <source>
        <strain evidence="6">SB12</strain>
    </source>
</reference>
<dbReference type="AlphaFoldDB" id="A0A833H4P6"/>
<sequence>MSDVSSLLRHRLQIFDLGFVRLAYLKNDSYLTTAQIFTRVGSSVEKTGEYGIAHILEHMFFKGSSKRPGGTSIPRAANDIGANMNAYTTYDHTAYYITVLNDSFEEGFDILSDMFRNPLFPEEEFRKELNPILSEFRERDDDPDDFINERAMERYYGAGYHPIIGTEQSILAATTVDMHAFKKRYYGAGNVLIVIVGGVEEDRMMKAVQQHFSDLPKALAPEFQRLQATSADMELTRSGIQEAYFNLYYPALPQEHPKRHHEDLMNFILGGSDSSLLFERIREELGLSCYGIYSMISRNEPFNNLNISCGIDPLEIGILETEIQRIIMKICEERIEEHHLKRARASIRTALASRSETSKGMASMIALPVLRGETEDPLQKALRELEEVTIEDIREAAQRTFSGPRLRAVLLPDAIDSDDEEED</sequence>
<dbReference type="InterPro" id="IPR001431">
    <property type="entry name" value="Pept_M16_Zn_BS"/>
</dbReference>
<dbReference type="Gene3D" id="3.30.830.10">
    <property type="entry name" value="Metalloenzyme, LuxS/M16 peptidase-like"/>
    <property type="match status" value="2"/>
</dbReference>
<feature type="domain" description="Peptidase M16 N-terminal" evidence="4">
    <location>
        <begin position="33"/>
        <end position="153"/>
    </location>
</feature>
<evidence type="ECO:0000256" key="1">
    <source>
        <dbReference type="ARBA" id="ARBA00001947"/>
    </source>
</evidence>
<dbReference type="InterPro" id="IPR011249">
    <property type="entry name" value="Metalloenz_LuxS/M16"/>
</dbReference>
<dbReference type="GO" id="GO:0046872">
    <property type="term" value="F:metal ion binding"/>
    <property type="evidence" value="ECO:0007669"/>
    <property type="project" value="InterPro"/>
</dbReference>
<dbReference type="PANTHER" id="PTHR11851:SF49">
    <property type="entry name" value="MITOCHONDRIAL-PROCESSING PEPTIDASE SUBUNIT ALPHA"/>
    <property type="match status" value="1"/>
</dbReference>
<dbReference type="PROSITE" id="PS00143">
    <property type="entry name" value="INSULINASE"/>
    <property type="match status" value="1"/>
</dbReference>
<feature type="domain" description="Peptidase M16 C-terminal" evidence="5">
    <location>
        <begin position="177"/>
        <end position="346"/>
    </location>
</feature>
<name>A0A833H4P6_9LEPT</name>
<evidence type="ECO:0000313" key="7">
    <source>
        <dbReference type="Proteomes" id="UP000460298"/>
    </source>
</evidence>
<evidence type="ECO:0000256" key="2">
    <source>
        <dbReference type="ARBA" id="ARBA00007261"/>
    </source>
</evidence>